<feature type="transmembrane region" description="Helical" evidence="1">
    <location>
        <begin position="21"/>
        <end position="41"/>
    </location>
</feature>
<reference evidence="2 3" key="1">
    <citation type="submission" date="2015-01" db="EMBL/GenBank/DDBJ databases">
        <title>Draft genome sequence of Pedobacter sp. NL19 isolated from sludge of an effluent treatment pond in an abandoned uranium mine.</title>
        <authorList>
            <person name="Santos T."/>
            <person name="Caetano T."/>
            <person name="Covas C."/>
            <person name="Cruz A."/>
            <person name="Mendo S."/>
        </authorList>
    </citation>
    <scope>NUCLEOTIDE SEQUENCE [LARGE SCALE GENOMIC DNA]</scope>
    <source>
        <strain evidence="2 3">NL19</strain>
    </source>
</reference>
<accession>A0A0D0GKG3</accession>
<keyword evidence="1" id="KW-0812">Transmembrane</keyword>
<evidence type="ECO:0000313" key="3">
    <source>
        <dbReference type="Proteomes" id="UP000032049"/>
    </source>
</evidence>
<gene>
    <name evidence="2" type="ORF">TH53_13460</name>
</gene>
<feature type="transmembrane region" description="Helical" evidence="1">
    <location>
        <begin position="93"/>
        <end position="110"/>
    </location>
</feature>
<sequence>MNKYTDPPGSPATIHRLLLRGIVIFYSLLFLSGLVSSAYFFSGIIQLKPIPMVSFLKYILLCILFLVLLITALRALTLKHLHLSRLTSSTRNFKWLFTLAVMICIAAKAGLFDLNKGHPVEISYIQIAVLTVIALFCFRSDQLLTAEENIPEENQEDKLSGE</sequence>
<dbReference type="OrthoDB" id="768477at2"/>
<evidence type="ECO:0000313" key="2">
    <source>
        <dbReference type="EMBL" id="KIO76680.1"/>
    </source>
</evidence>
<keyword evidence="1" id="KW-0472">Membrane</keyword>
<dbReference type="Proteomes" id="UP000032049">
    <property type="component" value="Unassembled WGS sequence"/>
</dbReference>
<comment type="caution">
    <text evidence="2">The sequence shown here is derived from an EMBL/GenBank/DDBJ whole genome shotgun (WGS) entry which is preliminary data.</text>
</comment>
<feature type="transmembrane region" description="Helical" evidence="1">
    <location>
        <begin position="122"/>
        <end position="138"/>
    </location>
</feature>
<feature type="transmembrane region" description="Helical" evidence="1">
    <location>
        <begin position="53"/>
        <end position="73"/>
    </location>
</feature>
<dbReference type="RefSeq" id="WP_041882711.1">
    <property type="nucleotide sequence ID" value="NZ_CP157278.1"/>
</dbReference>
<dbReference type="AlphaFoldDB" id="A0A0D0GKG3"/>
<keyword evidence="1" id="KW-1133">Transmembrane helix</keyword>
<evidence type="ECO:0000256" key="1">
    <source>
        <dbReference type="SAM" id="Phobius"/>
    </source>
</evidence>
<name>A0A0D0GKG3_9SPHI</name>
<proteinExistence type="predicted"/>
<dbReference type="EMBL" id="JXRA01000057">
    <property type="protein sequence ID" value="KIO76680.1"/>
    <property type="molecule type" value="Genomic_DNA"/>
</dbReference>
<protein>
    <submittedName>
        <fullName evidence="2">Uncharacterized protein</fullName>
    </submittedName>
</protein>
<organism evidence="2 3">
    <name type="scientific">Pedobacter lusitanus</name>
    <dbReference type="NCBI Taxonomy" id="1503925"/>
    <lineage>
        <taxon>Bacteria</taxon>
        <taxon>Pseudomonadati</taxon>
        <taxon>Bacteroidota</taxon>
        <taxon>Sphingobacteriia</taxon>
        <taxon>Sphingobacteriales</taxon>
        <taxon>Sphingobacteriaceae</taxon>
        <taxon>Pedobacter</taxon>
    </lineage>
</organism>
<keyword evidence="3" id="KW-1185">Reference proteome</keyword>